<feature type="domain" description="Gfo/Idh/MocA-like oxidoreductase C-terminal" evidence="4">
    <location>
        <begin position="90"/>
        <end position="300"/>
    </location>
</feature>
<gene>
    <name evidence="5" type="ORF">E2493_06990</name>
</gene>
<dbReference type="Pfam" id="PF02894">
    <property type="entry name" value="GFO_IDH_MocA_C"/>
    <property type="match status" value="1"/>
</dbReference>
<dbReference type="InterPro" id="IPR036291">
    <property type="entry name" value="NAD(P)-bd_dom_sf"/>
</dbReference>
<feature type="domain" description="Gfo/Idh/MocA-like oxidoreductase N-terminal" evidence="3">
    <location>
        <begin position="11"/>
        <end position="76"/>
    </location>
</feature>
<evidence type="ECO:0000313" key="5">
    <source>
        <dbReference type="EMBL" id="TFI59050.1"/>
    </source>
</evidence>
<keyword evidence="6" id="KW-1185">Reference proteome</keyword>
<organism evidence="5 6">
    <name type="scientific">Sphingomonas parva</name>
    <dbReference type="NCBI Taxonomy" id="2555898"/>
    <lineage>
        <taxon>Bacteria</taxon>
        <taxon>Pseudomonadati</taxon>
        <taxon>Pseudomonadota</taxon>
        <taxon>Alphaproteobacteria</taxon>
        <taxon>Sphingomonadales</taxon>
        <taxon>Sphingomonadaceae</taxon>
        <taxon>Sphingomonas</taxon>
    </lineage>
</organism>
<evidence type="ECO:0000313" key="6">
    <source>
        <dbReference type="Proteomes" id="UP000298213"/>
    </source>
</evidence>
<accession>A0A4Y8ZSQ6</accession>
<protein>
    <submittedName>
        <fullName evidence="5">Oxidoreductase</fullName>
    </submittedName>
</protein>
<dbReference type="Pfam" id="PF01408">
    <property type="entry name" value="GFO_IDH_MocA"/>
    <property type="match status" value="1"/>
</dbReference>
<name>A0A4Y8ZSQ6_9SPHN</name>
<dbReference type="EMBL" id="SPDV01000010">
    <property type="protein sequence ID" value="TFI59050.1"/>
    <property type="molecule type" value="Genomic_DNA"/>
</dbReference>
<evidence type="ECO:0000256" key="2">
    <source>
        <dbReference type="ARBA" id="ARBA00023002"/>
    </source>
</evidence>
<dbReference type="InterPro" id="IPR000683">
    <property type="entry name" value="Gfo/Idh/MocA-like_OxRdtase_N"/>
</dbReference>
<keyword evidence="2" id="KW-0560">Oxidoreductase</keyword>
<comment type="similarity">
    <text evidence="1">Belongs to the Gfo/Idh/MocA family.</text>
</comment>
<dbReference type="GO" id="GO:0000166">
    <property type="term" value="F:nucleotide binding"/>
    <property type="evidence" value="ECO:0007669"/>
    <property type="project" value="InterPro"/>
</dbReference>
<evidence type="ECO:0000259" key="3">
    <source>
        <dbReference type="Pfam" id="PF01408"/>
    </source>
</evidence>
<evidence type="ECO:0000259" key="4">
    <source>
        <dbReference type="Pfam" id="PF02894"/>
    </source>
</evidence>
<reference evidence="5 6" key="1">
    <citation type="submission" date="2019-03" db="EMBL/GenBank/DDBJ databases">
        <title>Genome sequence of Sphingomonas sp. 17J27-24.</title>
        <authorList>
            <person name="Kim M."/>
            <person name="Maeng S."/>
            <person name="Sathiyaraj S."/>
        </authorList>
    </citation>
    <scope>NUCLEOTIDE SEQUENCE [LARGE SCALE GENOMIC DNA]</scope>
    <source>
        <strain evidence="5 6">17J27-24</strain>
    </source>
</reference>
<sequence>MELVAEAGSADAADLIARGDIDLLVVAAPNHAHFALAEAALSAGKHVVVDKPFTVTTAEADVLLALAAARQRMLTVFQNRRWDGDFLTVRAMIESGRLGEILLFEAHWDRFRPAIKPGWRERPSEGGGLFVDLGAHLVDQALVLFGRPEALSADLVRQRQQAEVDDYFDLILHYGRMRARLSASTLVTAPRPRFALYGTEGALVKHGLDPQEARLRDGGDVLDPGFGIEDEADYALFTPADGPAERIATVPGCYRTFYEEVAEALLRGGPPPVDPRSARNGLLVLELARESAREGKRLTL</sequence>
<dbReference type="InterPro" id="IPR004104">
    <property type="entry name" value="Gfo/Idh/MocA-like_OxRdtase_C"/>
</dbReference>
<comment type="caution">
    <text evidence="5">The sequence shown here is derived from an EMBL/GenBank/DDBJ whole genome shotgun (WGS) entry which is preliminary data.</text>
</comment>
<dbReference type="AlphaFoldDB" id="A0A4Y8ZSQ6"/>
<dbReference type="Gene3D" id="3.30.360.10">
    <property type="entry name" value="Dihydrodipicolinate Reductase, domain 2"/>
    <property type="match status" value="1"/>
</dbReference>
<dbReference type="PANTHER" id="PTHR43708:SF5">
    <property type="entry name" value="CONSERVED EXPRESSED OXIDOREDUCTASE (EUROFUNG)-RELATED"/>
    <property type="match status" value="1"/>
</dbReference>
<dbReference type="SUPFAM" id="SSF51735">
    <property type="entry name" value="NAD(P)-binding Rossmann-fold domains"/>
    <property type="match status" value="1"/>
</dbReference>
<dbReference type="Proteomes" id="UP000298213">
    <property type="component" value="Unassembled WGS sequence"/>
</dbReference>
<dbReference type="Gene3D" id="3.40.50.720">
    <property type="entry name" value="NAD(P)-binding Rossmann-like Domain"/>
    <property type="match status" value="1"/>
</dbReference>
<dbReference type="InterPro" id="IPR051317">
    <property type="entry name" value="Gfo/Idh/MocA_oxidoreduct"/>
</dbReference>
<dbReference type="GO" id="GO:0016491">
    <property type="term" value="F:oxidoreductase activity"/>
    <property type="evidence" value="ECO:0007669"/>
    <property type="project" value="UniProtKB-KW"/>
</dbReference>
<dbReference type="OrthoDB" id="9792935at2"/>
<proteinExistence type="inferred from homology"/>
<dbReference type="PANTHER" id="PTHR43708">
    <property type="entry name" value="CONSERVED EXPRESSED OXIDOREDUCTASE (EUROFUNG)"/>
    <property type="match status" value="1"/>
</dbReference>
<evidence type="ECO:0000256" key="1">
    <source>
        <dbReference type="ARBA" id="ARBA00010928"/>
    </source>
</evidence>